<keyword evidence="1" id="KW-0472">Membrane</keyword>
<evidence type="ECO:0008006" key="4">
    <source>
        <dbReference type="Google" id="ProtNLM"/>
    </source>
</evidence>
<proteinExistence type="predicted"/>
<sequence length="171" mass="19825">MRTVMSRRQQSENLAKNPYVSFEKPTIDEDGLLWNEWKIGVYGLIFSLIVLTVKFFATYRGSFEKAFLEPKLIQQVLIEDGHEMFTYSWKTVVKYSSVWFPVLCGLLTTYFTWTIVYLDSKIPGVNPPSPLSPQKYKLQSGYTFHLSYVFAIVVGIWVAIYLFCRGASIQF</sequence>
<organism evidence="2 3">
    <name type="scientific">Phyllotreta striolata</name>
    <name type="common">Striped flea beetle</name>
    <name type="synonym">Crioceris striolata</name>
    <dbReference type="NCBI Taxonomy" id="444603"/>
    <lineage>
        <taxon>Eukaryota</taxon>
        <taxon>Metazoa</taxon>
        <taxon>Ecdysozoa</taxon>
        <taxon>Arthropoda</taxon>
        <taxon>Hexapoda</taxon>
        <taxon>Insecta</taxon>
        <taxon>Pterygota</taxon>
        <taxon>Neoptera</taxon>
        <taxon>Endopterygota</taxon>
        <taxon>Coleoptera</taxon>
        <taxon>Polyphaga</taxon>
        <taxon>Cucujiformia</taxon>
        <taxon>Chrysomeloidea</taxon>
        <taxon>Chrysomelidae</taxon>
        <taxon>Galerucinae</taxon>
        <taxon>Alticini</taxon>
        <taxon>Phyllotreta</taxon>
    </lineage>
</organism>
<dbReference type="InterPro" id="IPR029383">
    <property type="entry name" value="ARL6IP6"/>
</dbReference>
<protein>
    <recommendedName>
        <fullName evidence="4">ADP-ribosylation factor-like protein 6-interacting protein 6</fullName>
    </recommendedName>
</protein>
<accession>A0A9N9TU51</accession>
<reference evidence="2" key="1">
    <citation type="submission" date="2022-01" db="EMBL/GenBank/DDBJ databases">
        <authorList>
            <person name="King R."/>
        </authorList>
    </citation>
    <scope>NUCLEOTIDE SEQUENCE</scope>
</reference>
<dbReference type="Pfam" id="PF15062">
    <property type="entry name" value="ARL6IP6"/>
    <property type="match status" value="1"/>
</dbReference>
<keyword evidence="3" id="KW-1185">Reference proteome</keyword>
<dbReference type="PANTHER" id="PTHR28640:SF1">
    <property type="entry name" value="ADP-RIBOSYLATION FACTOR-LIKE PROTEIN 6-INTERACTING PROTEIN 6"/>
    <property type="match status" value="1"/>
</dbReference>
<keyword evidence="1" id="KW-0812">Transmembrane</keyword>
<evidence type="ECO:0000256" key="1">
    <source>
        <dbReference type="SAM" id="Phobius"/>
    </source>
</evidence>
<feature type="transmembrane region" description="Helical" evidence="1">
    <location>
        <begin position="98"/>
        <end position="118"/>
    </location>
</feature>
<gene>
    <name evidence="2" type="ORF">PHYEVI_LOCUS6924</name>
</gene>
<name>A0A9N9TU51_PHYSR</name>
<dbReference type="EMBL" id="OU900096">
    <property type="protein sequence ID" value="CAG9860574.1"/>
    <property type="molecule type" value="Genomic_DNA"/>
</dbReference>
<feature type="transmembrane region" description="Helical" evidence="1">
    <location>
        <begin position="142"/>
        <end position="164"/>
    </location>
</feature>
<dbReference type="OrthoDB" id="10070125at2759"/>
<dbReference type="AlphaFoldDB" id="A0A9N9TU51"/>
<keyword evidence="1" id="KW-1133">Transmembrane helix</keyword>
<evidence type="ECO:0000313" key="3">
    <source>
        <dbReference type="Proteomes" id="UP001153712"/>
    </source>
</evidence>
<evidence type="ECO:0000313" key="2">
    <source>
        <dbReference type="EMBL" id="CAG9860574.1"/>
    </source>
</evidence>
<dbReference type="PANTHER" id="PTHR28640">
    <property type="entry name" value="ADP-RIBOSYLATION FACTOR-LIKE PROTEIN 6-INTERACTING PROTEIN 6"/>
    <property type="match status" value="1"/>
</dbReference>
<dbReference type="Proteomes" id="UP001153712">
    <property type="component" value="Chromosome 3"/>
</dbReference>